<dbReference type="EMBL" id="JAQPOK010000141">
    <property type="protein sequence ID" value="MDJ1180842.1"/>
    <property type="molecule type" value="Genomic_DNA"/>
</dbReference>
<evidence type="ECO:0000313" key="1">
    <source>
        <dbReference type="EMBL" id="MDJ1180842.1"/>
    </source>
</evidence>
<comment type="caution">
    <text evidence="1">The sequence shown here is derived from an EMBL/GenBank/DDBJ whole genome shotgun (WGS) entry which is preliminary data.</text>
</comment>
<reference evidence="1 2" key="1">
    <citation type="submission" date="2023-01" db="EMBL/GenBank/DDBJ databases">
        <title>Novel diversity within Roseofilum (Cyanobacteria; Desertifilaceae) from marine benthic mats with descriptions of four novel species.</title>
        <authorList>
            <person name="Wang Y."/>
            <person name="Berthold D.E."/>
            <person name="Hu J."/>
            <person name="Lefler F.W."/>
            <person name="Laughinghouse H.D. IV."/>
        </authorList>
    </citation>
    <scope>NUCLEOTIDE SEQUENCE [LARGE SCALE GENOMIC DNA]</scope>
    <source>
        <strain evidence="1 2">BLCC-M91</strain>
    </source>
</reference>
<gene>
    <name evidence="1" type="ORF">PJF56_18435</name>
</gene>
<dbReference type="RefSeq" id="WP_283764142.1">
    <property type="nucleotide sequence ID" value="NZ_JAQPOK010000141.1"/>
</dbReference>
<protein>
    <submittedName>
        <fullName evidence="1">Uncharacterized protein</fullName>
    </submittedName>
</protein>
<proteinExistence type="predicted"/>
<evidence type="ECO:0000313" key="2">
    <source>
        <dbReference type="Proteomes" id="UP001231370"/>
    </source>
</evidence>
<keyword evidence="2" id="KW-1185">Reference proteome</keyword>
<name>A0ABT7BNS9_9CYAN</name>
<sequence length="94" mass="10436">MAEQNGTDPSHTEDRGKCLMGLSLNELRALASCQLAQRESDRLQDLVTKNAESLLCEEEVSELDELLAKADGLMLLKTRARYTLKRLQEGETAA</sequence>
<accession>A0ABT7BNS9</accession>
<dbReference type="Proteomes" id="UP001231370">
    <property type="component" value="Unassembled WGS sequence"/>
</dbReference>
<organism evidence="1 2">
    <name type="scientific">Roseofilum halophilum BLCC-M91</name>
    <dbReference type="NCBI Taxonomy" id="3022259"/>
    <lineage>
        <taxon>Bacteria</taxon>
        <taxon>Bacillati</taxon>
        <taxon>Cyanobacteriota</taxon>
        <taxon>Cyanophyceae</taxon>
        <taxon>Desertifilales</taxon>
        <taxon>Desertifilaceae</taxon>
        <taxon>Roseofilum</taxon>
        <taxon>Roseofilum halophilum</taxon>
    </lineage>
</organism>